<accession>A0A9W8TKS8</accession>
<feature type="region of interest" description="Disordered" evidence="1">
    <location>
        <begin position="77"/>
        <end position="108"/>
    </location>
</feature>
<dbReference type="AlphaFoldDB" id="A0A9W8TKS8"/>
<dbReference type="EMBL" id="JANPWZ010001341">
    <property type="protein sequence ID" value="KAJ3566578.1"/>
    <property type="molecule type" value="Genomic_DNA"/>
</dbReference>
<gene>
    <name evidence="2" type="ORF">NPX13_g7084</name>
</gene>
<keyword evidence="3" id="KW-1185">Reference proteome</keyword>
<organism evidence="2 3">
    <name type="scientific">Xylaria arbuscula</name>
    <dbReference type="NCBI Taxonomy" id="114810"/>
    <lineage>
        <taxon>Eukaryota</taxon>
        <taxon>Fungi</taxon>
        <taxon>Dikarya</taxon>
        <taxon>Ascomycota</taxon>
        <taxon>Pezizomycotina</taxon>
        <taxon>Sordariomycetes</taxon>
        <taxon>Xylariomycetidae</taxon>
        <taxon>Xylariales</taxon>
        <taxon>Xylariaceae</taxon>
        <taxon>Xylaria</taxon>
    </lineage>
</organism>
<name>A0A9W8TKS8_9PEZI</name>
<feature type="region of interest" description="Disordered" evidence="1">
    <location>
        <begin position="196"/>
        <end position="307"/>
    </location>
</feature>
<evidence type="ECO:0000313" key="2">
    <source>
        <dbReference type="EMBL" id="KAJ3566578.1"/>
    </source>
</evidence>
<feature type="compositionally biased region" description="Polar residues" evidence="1">
    <location>
        <begin position="507"/>
        <end position="518"/>
    </location>
</feature>
<dbReference type="Proteomes" id="UP001148614">
    <property type="component" value="Unassembled WGS sequence"/>
</dbReference>
<feature type="compositionally biased region" description="Polar residues" evidence="1">
    <location>
        <begin position="205"/>
        <end position="224"/>
    </location>
</feature>
<proteinExistence type="predicted"/>
<sequence>MHPLGHLDPALSAISGGPLLGIKMPGNGGDGGELRRSLDRHRTASYRLSCISEHQKENTRSSEDEYFSLSTRALKTPSLEPAHGLHRHPQIGGKSQRSSDGSTVSPLHLDSEAEGVCNLPAHHGRPPQFVLSTWQRGASIEIKGKTKQTDRGSENAVVTPKPPYLTPGVFEVQWQVIRWKDAHSGNIFIQEHRRTISGTGFDGPLSTNSGASSVPSPNDVSNTPLGPLSLANCMPCKTRKSKSGTSGSADWELNSGKGGDVSNSSGFDTPAHNFLISSPSTEAADSDAGPLKRGGQAEASQLRNAPESALKSCPDFYRRSYSVTRPSTTIFTLDTVKELKPPNYKQFDSSRHQHRHRIQNTVSKRYHSLRNRLRRGRSSSMFSVRPEFPPPPAGKVRRYRSRNSNEIWPSSEETPIFNTPESKNTPVQPSGQSAALLAGAGLRIATVELDRLTDYSRSAKSSLEVARQSSSSGESDLNESESSSIVDPTPAVPSNSPASFLSPLPMVSTTPVSRSWQGLRSRRQHSRLSEVTTPDEINTAAHTPEGSSAVSPVGTLTTYFTSKALEDALSEMESEGCETLMSEPLSILRSCPAHGASNPEPRSESAPVRTQLPFDSGESSIVTEDPVITSPASEGSSVALLHHHHILLSGKSKISEPEVSQRPLIASASLAAFTSEQNYKISLPTIIKRGIPAPQYPTYPEENQTETDTASSKKRASKKPCHPDTWSPEQGEPGDSDPFCPSDCMSSDRCGHESPE</sequence>
<feature type="compositionally biased region" description="Polar residues" evidence="1">
    <location>
        <begin position="402"/>
        <end position="431"/>
    </location>
</feature>
<feature type="region of interest" description="Disordered" evidence="1">
    <location>
        <begin position="458"/>
        <end position="550"/>
    </location>
</feature>
<feature type="region of interest" description="Disordered" evidence="1">
    <location>
        <begin position="694"/>
        <end position="756"/>
    </location>
</feature>
<feature type="region of interest" description="Disordered" evidence="1">
    <location>
        <begin position="591"/>
        <end position="618"/>
    </location>
</feature>
<comment type="caution">
    <text evidence="2">The sequence shown here is derived from an EMBL/GenBank/DDBJ whole genome shotgun (WGS) entry which is preliminary data.</text>
</comment>
<feature type="compositionally biased region" description="Low complexity" evidence="1">
    <location>
        <begin position="469"/>
        <end position="484"/>
    </location>
</feature>
<evidence type="ECO:0000256" key="1">
    <source>
        <dbReference type="SAM" id="MobiDB-lite"/>
    </source>
</evidence>
<evidence type="ECO:0000313" key="3">
    <source>
        <dbReference type="Proteomes" id="UP001148614"/>
    </source>
</evidence>
<feature type="region of interest" description="Disordered" evidence="1">
    <location>
        <begin position="378"/>
        <end position="431"/>
    </location>
</feature>
<feature type="compositionally biased region" description="Polar residues" evidence="1">
    <location>
        <begin position="93"/>
        <end position="105"/>
    </location>
</feature>
<dbReference type="VEuPathDB" id="FungiDB:F4678DRAFT_425159"/>
<protein>
    <submittedName>
        <fullName evidence="2">Uncharacterized protein</fullName>
    </submittedName>
</protein>
<reference evidence="2" key="1">
    <citation type="submission" date="2022-07" db="EMBL/GenBank/DDBJ databases">
        <title>Genome Sequence of Xylaria arbuscula.</title>
        <authorList>
            <person name="Buettner E."/>
        </authorList>
    </citation>
    <scope>NUCLEOTIDE SEQUENCE</scope>
    <source>
        <strain evidence="2">VT107</strain>
    </source>
</reference>